<keyword evidence="3" id="KW-0347">Helicase</keyword>
<comment type="caution">
    <text evidence="7">The sequence shown here is derived from an EMBL/GenBank/DDBJ whole genome shotgun (WGS) entry which is preliminary data.</text>
</comment>
<dbReference type="GO" id="GO:0003724">
    <property type="term" value="F:RNA helicase activity"/>
    <property type="evidence" value="ECO:0007669"/>
    <property type="project" value="TreeGrafter"/>
</dbReference>
<dbReference type="PANTHER" id="PTHR47959:SF24">
    <property type="entry name" value="ATP-DEPENDENT RNA HELICASE"/>
    <property type="match status" value="1"/>
</dbReference>
<evidence type="ECO:0000256" key="3">
    <source>
        <dbReference type="ARBA" id="ARBA00022806"/>
    </source>
</evidence>
<organism evidence="7 8">
    <name type="scientific">Apatococcus fuscideae</name>
    <dbReference type="NCBI Taxonomy" id="2026836"/>
    <lineage>
        <taxon>Eukaryota</taxon>
        <taxon>Viridiplantae</taxon>
        <taxon>Chlorophyta</taxon>
        <taxon>core chlorophytes</taxon>
        <taxon>Trebouxiophyceae</taxon>
        <taxon>Chlorellales</taxon>
        <taxon>Chlorellaceae</taxon>
        <taxon>Apatococcus</taxon>
    </lineage>
</organism>
<keyword evidence="1" id="KW-0547">Nucleotide-binding</keyword>
<dbReference type="Pfam" id="PF00271">
    <property type="entry name" value="Helicase_C"/>
    <property type="match status" value="1"/>
</dbReference>
<dbReference type="PANTHER" id="PTHR47959">
    <property type="entry name" value="ATP-DEPENDENT RNA HELICASE RHLE-RELATED"/>
    <property type="match status" value="1"/>
</dbReference>
<feature type="compositionally biased region" description="Basic residues" evidence="5">
    <location>
        <begin position="127"/>
        <end position="138"/>
    </location>
</feature>
<dbReference type="CDD" id="cd18787">
    <property type="entry name" value="SF2_C_DEAD"/>
    <property type="match status" value="1"/>
</dbReference>
<name>A0AAW1T764_9CHLO</name>
<dbReference type="PROSITE" id="PS51194">
    <property type="entry name" value="HELICASE_CTER"/>
    <property type="match status" value="1"/>
</dbReference>
<accession>A0AAW1T764</accession>
<feature type="domain" description="Helicase C-terminal" evidence="6">
    <location>
        <begin position="1"/>
        <end position="84"/>
    </location>
</feature>
<evidence type="ECO:0000313" key="8">
    <source>
        <dbReference type="Proteomes" id="UP001485043"/>
    </source>
</evidence>
<proteinExistence type="predicted"/>
<feature type="region of interest" description="Disordered" evidence="5">
    <location>
        <begin position="97"/>
        <end position="138"/>
    </location>
</feature>
<keyword evidence="8" id="KW-1185">Reference proteome</keyword>
<reference evidence="7 8" key="1">
    <citation type="journal article" date="2024" name="Nat. Commun.">
        <title>Phylogenomics reveals the evolutionary origins of lichenization in chlorophyte algae.</title>
        <authorList>
            <person name="Puginier C."/>
            <person name="Libourel C."/>
            <person name="Otte J."/>
            <person name="Skaloud P."/>
            <person name="Haon M."/>
            <person name="Grisel S."/>
            <person name="Petersen M."/>
            <person name="Berrin J.G."/>
            <person name="Delaux P.M."/>
            <person name="Dal Grande F."/>
            <person name="Keller J."/>
        </authorList>
    </citation>
    <scope>NUCLEOTIDE SEQUENCE [LARGE SCALE GENOMIC DNA]</scope>
    <source>
        <strain evidence="7 8">SAG 2523</strain>
    </source>
</reference>
<evidence type="ECO:0000256" key="1">
    <source>
        <dbReference type="ARBA" id="ARBA00022741"/>
    </source>
</evidence>
<dbReference type="InterPro" id="IPR001650">
    <property type="entry name" value="Helicase_C-like"/>
</dbReference>
<sequence>MAGSWPADVASRGLDIPAVDVVVNYDVPHNSKDYVHRVGRTARAGRSGRALTLVTQYDVELYQRIEKLIGQKLEEFGTEQELVLLLLERVSEAQRMATMQMRDADKTKGSKRKQAGDPEDDGDRPSRGRGRGRGRGRR</sequence>
<dbReference type="GO" id="GO:0016787">
    <property type="term" value="F:hydrolase activity"/>
    <property type="evidence" value="ECO:0007669"/>
    <property type="project" value="UniProtKB-KW"/>
</dbReference>
<dbReference type="SUPFAM" id="SSF52540">
    <property type="entry name" value="P-loop containing nucleoside triphosphate hydrolases"/>
    <property type="match status" value="1"/>
</dbReference>
<dbReference type="GO" id="GO:0005829">
    <property type="term" value="C:cytosol"/>
    <property type="evidence" value="ECO:0007669"/>
    <property type="project" value="TreeGrafter"/>
</dbReference>
<dbReference type="AlphaFoldDB" id="A0AAW1T764"/>
<evidence type="ECO:0000256" key="2">
    <source>
        <dbReference type="ARBA" id="ARBA00022801"/>
    </source>
</evidence>
<evidence type="ECO:0000313" key="7">
    <source>
        <dbReference type="EMBL" id="KAK9864329.1"/>
    </source>
</evidence>
<evidence type="ECO:0000259" key="6">
    <source>
        <dbReference type="PROSITE" id="PS51194"/>
    </source>
</evidence>
<dbReference type="EMBL" id="JALJOV010000366">
    <property type="protein sequence ID" value="KAK9864329.1"/>
    <property type="molecule type" value="Genomic_DNA"/>
</dbReference>
<protein>
    <recommendedName>
        <fullName evidence="6">Helicase C-terminal domain-containing protein</fullName>
    </recommendedName>
</protein>
<gene>
    <name evidence="7" type="ORF">WJX84_000832</name>
</gene>
<keyword evidence="4" id="KW-0067">ATP-binding</keyword>
<dbReference type="InterPro" id="IPR027417">
    <property type="entry name" value="P-loop_NTPase"/>
</dbReference>
<dbReference type="Gene3D" id="3.40.50.300">
    <property type="entry name" value="P-loop containing nucleotide triphosphate hydrolases"/>
    <property type="match status" value="1"/>
</dbReference>
<dbReference type="InterPro" id="IPR050079">
    <property type="entry name" value="DEAD_box_RNA_helicase"/>
</dbReference>
<dbReference type="Proteomes" id="UP001485043">
    <property type="component" value="Unassembled WGS sequence"/>
</dbReference>
<evidence type="ECO:0000256" key="5">
    <source>
        <dbReference type="SAM" id="MobiDB-lite"/>
    </source>
</evidence>
<dbReference type="GO" id="GO:0005524">
    <property type="term" value="F:ATP binding"/>
    <property type="evidence" value="ECO:0007669"/>
    <property type="project" value="UniProtKB-KW"/>
</dbReference>
<evidence type="ECO:0000256" key="4">
    <source>
        <dbReference type="ARBA" id="ARBA00022840"/>
    </source>
</evidence>
<keyword evidence="2" id="KW-0378">Hydrolase</keyword>